<proteinExistence type="inferred from homology"/>
<feature type="domain" description="14-3-3" evidence="3">
    <location>
        <begin position="5"/>
        <end position="243"/>
    </location>
</feature>
<dbReference type="SUPFAM" id="SSF48445">
    <property type="entry name" value="14-3-3 protein"/>
    <property type="match status" value="1"/>
</dbReference>
<dbReference type="PRINTS" id="PR00305">
    <property type="entry name" value="1433ZETA"/>
</dbReference>
<comment type="similarity">
    <text evidence="1">Belongs to the 14-3-3 family.</text>
</comment>
<dbReference type="RefSeq" id="XP_001580564.1">
    <property type="nucleotide sequence ID" value="XM_001580514.1"/>
</dbReference>
<dbReference type="InterPro" id="IPR023410">
    <property type="entry name" value="14-3-3_domain"/>
</dbReference>
<dbReference type="SMR" id="A2DJ03"/>
<dbReference type="InterPro" id="IPR036815">
    <property type="entry name" value="14-3-3_dom_sf"/>
</dbReference>
<dbReference type="GO" id="GO:0008104">
    <property type="term" value="P:intracellular protein localization"/>
    <property type="evidence" value="ECO:0000318"/>
    <property type="project" value="GO_Central"/>
</dbReference>
<gene>
    <name evidence="4" type="ORF">TVAG_228410</name>
</gene>
<evidence type="ECO:0000313" key="4">
    <source>
        <dbReference type="EMBL" id="EAY19578.1"/>
    </source>
</evidence>
<sequence length="243" mass="27889">MSSEREKCIAMARILSDLPNKALDMVKYVKRAIELNPILDASERSLLMVSYKTLISTRRQGLRHLLLQDDEVSESSDVCKHKIEQIKKDLVTELVNICNELFDLLDNTLIPKTTDPESIVFYQKLKADYYRYICEAQTDEAFENAKQKAMESYESALSVSKQNLQSFTPTSLGLILNYTVFLFEIADKKQEAINLAQETYQNCAPLIEQNTENSRAEASDIIRLLDENIKMWETSLEEPATEE</sequence>
<dbReference type="OrthoDB" id="10260625at2759"/>
<dbReference type="InterPro" id="IPR000308">
    <property type="entry name" value="14-3-3"/>
</dbReference>
<evidence type="ECO:0000256" key="2">
    <source>
        <dbReference type="PIRSR" id="PIRSR000868-1"/>
    </source>
</evidence>
<name>A2DJ03_TRIV3</name>
<dbReference type="SMART" id="SM00101">
    <property type="entry name" value="14_3_3"/>
    <property type="match status" value="1"/>
</dbReference>
<dbReference type="Proteomes" id="UP000001542">
    <property type="component" value="Unassembled WGS sequence"/>
</dbReference>
<evidence type="ECO:0000313" key="5">
    <source>
        <dbReference type="Proteomes" id="UP000001542"/>
    </source>
</evidence>
<dbReference type="STRING" id="5722.A2DJ03"/>
<reference evidence="4" key="2">
    <citation type="journal article" date="2007" name="Science">
        <title>Draft genome sequence of the sexually transmitted pathogen Trichomonas vaginalis.</title>
        <authorList>
            <person name="Carlton J.M."/>
            <person name="Hirt R.P."/>
            <person name="Silva J.C."/>
            <person name="Delcher A.L."/>
            <person name="Schatz M."/>
            <person name="Zhao Q."/>
            <person name="Wortman J.R."/>
            <person name="Bidwell S.L."/>
            <person name="Alsmark U.C.M."/>
            <person name="Besteiro S."/>
            <person name="Sicheritz-Ponten T."/>
            <person name="Noel C.J."/>
            <person name="Dacks J.B."/>
            <person name="Foster P.G."/>
            <person name="Simillion C."/>
            <person name="Van de Peer Y."/>
            <person name="Miranda-Saavedra D."/>
            <person name="Barton G.J."/>
            <person name="Westrop G.D."/>
            <person name="Mueller S."/>
            <person name="Dessi D."/>
            <person name="Fiori P.L."/>
            <person name="Ren Q."/>
            <person name="Paulsen I."/>
            <person name="Zhang H."/>
            <person name="Bastida-Corcuera F.D."/>
            <person name="Simoes-Barbosa A."/>
            <person name="Brown M.T."/>
            <person name="Hayes R.D."/>
            <person name="Mukherjee M."/>
            <person name="Okumura C.Y."/>
            <person name="Schneider R."/>
            <person name="Smith A.J."/>
            <person name="Vanacova S."/>
            <person name="Villalvazo M."/>
            <person name="Haas B.J."/>
            <person name="Pertea M."/>
            <person name="Feldblyum T.V."/>
            <person name="Utterback T.R."/>
            <person name="Shu C.L."/>
            <person name="Osoegawa K."/>
            <person name="de Jong P.J."/>
            <person name="Hrdy I."/>
            <person name="Horvathova L."/>
            <person name="Zubacova Z."/>
            <person name="Dolezal P."/>
            <person name="Malik S.B."/>
            <person name="Logsdon J.M. Jr."/>
            <person name="Henze K."/>
            <person name="Gupta A."/>
            <person name="Wang C.C."/>
            <person name="Dunne R.L."/>
            <person name="Upcroft J.A."/>
            <person name="Upcroft P."/>
            <person name="White O."/>
            <person name="Salzberg S.L."/>
            <person name="Tang P."/>
            <person name="Chiu C.-H."/>
            <person name="Lee Y.-S."/>
            <person name="Embley T.M."/>
            <person name="Coombs G.H."/>
            <person name="Mottram J.C."/>
            <person name="Tachezy J."/>
            <person name="Fraser-Liggett C.M."/>
            <person name="Johnson P.J."/>
        </authorList>
    </citation>
    <scope>NUCLEOTIDE SEQUENCE [LARGE SCALE GENOMIC DNA]</scope>
    <source>
        <strain evidence="4">G3</strain>
    </source>
</reference>
<dbReference type="PIRSF" id="PIRSF000868">
    <property type="entry name" value="14-3-3"/>
    <property type="match status" value="1"/>
</dbReference>
<dbReference type="CDD" id="cd08774">
    <property type="entry name" value="14-3-3"/>
    <property type="match status" value="1"/>
</dbReference>
<dbReference type="KEGG" id="tva:5465107"/>
<protein>
    <submittedName>
        <fullName evidence="4">14-3-3 protein</fullName>
    </submittedName>
</protein>
<dbReference type="VEuPathDB" id="TrichDB:TVAG_228410"/>
<dbReference type="OMA" id="ELPECHP"/>
<dbReference type="VEuPathDB" id="TrichDB:TVAGG3_0483920"/>
<dbReference type="AlphaFoldDB" id="A2DJ03"/>
<dbReference type="InParanoid" id="A2DJ03"/>
<organism evidence="4 5">
    <name type="scientific">Trichomonas vaginalis (strain ATCC PRA-98 / G3)</name>
    <dbReference type="NCBI Taxonomy" id="412133"/>
    <lineage>
        <taxon>Eukaryota</taxon>
        <taxon>Metamonada</taxon>
        <taxon>Parabasalia</taxon>
        <taxon>Trichomonadida</taxon>
        <taxon>Trichomonadidae</taxon>
        <taxon>Trichomonas</taxon>
    </lineage>
</organism>
<dbReference type="eggNOG" id="KOG0841">
    <property type="taxonomic scope" value="Eukaryota"/>
</dbReference>
<feature type="site" description="Interaction with phosphoserine on interacting protein" evidence="2">
    <location>
        <position position="131"/>
    </location>
</feature>
<dbReference type="PANTHER" id="PTHR18860">
    <property type="entry name" value="14-3-3 PROTEIN"/>
    <property type="match status" value="1"/>
</dbReference>
<dbReference type="GO" id="GO:0005737">
    <property type="term" value="C:cytoplasm"/>
    <property type="evidence" value="ECO:0000318"/>
    <property type="project" value="GO_Central"/>
</dbReference>
<dbReference type="Pfam" id="PF00244">
    <property type="entry name" value="14-3-3"/>
    <property type="match status" value="1"/>
</dbReference>
<reference evidence="4" key="1">
    <citation type="submission" date="2006-10" db="EMBL/GenBank/DDBJ databases">
        <authorList>
            <person name="Amadeo P."/>
            <person name="Zhao Q."/>
            <person name="Wortman J."/>
            <person name="Fraser-Liggett C."/>
            <person name="Carlton J."/>
        </authorList>
    </citation>
    <scope>NUCLEOTIDE SEQUENCE</scope>
    <source>
        <strain evidence="4">G3</strain>
    </source>
</reference>
<evidence type="ECO:0000259" key="3">
    <source>
        <dbReference type="SMART" id="SM00101"/>
    </source>
</evidence>
<dbReference type="EMBL" id="DS113206">
    <property type="protein sequence ID" value="EAY19578.1"/>
    <property type="molecule type" value="Genomic_DNA"/>
</dbReference>
<feature type="site" description="Interaction with phosphoserine on interacting protein" evidence="2">
    <location>
        <position position="59"/>
    </location>
</feature>
<keyword evidence="5" id="KW-1185">Reference proteome</keyword>
<dbReference type="Gene3D" id="1.20.190.20">
    <property type="entry name" value="14-3-3 domain"/>
    <property type="match status" value="1"/>
</dbReference>
<evidence type="ECO:0000256" key="1">
    <source>
        <dbReference type="ARBA" id="ARBA00006141"/>
    </source>
</evidence>
<accession>A2DJ03</accession>
<dbReference type="GO" id="GO:0007165">
    <property type="term" value="P:signal transduction"/>
    <property type="evidence" value="ECO:0000318"/>
    <property type="project" value="GO_Central"/>
</dbReference>